<proteinExistence type="predicted"/>
<dbReference type="EnsemblMetazoa" id="AMIN005895-RA">
    <property type="protein sequence ID" value="AMIN005895-PA"/>
    <property type="gene ID" value="AMIN005895"/>
</dbReference>
<name>A0A182W6C9_9DIPT</name>
<evidence type="ECO:0000313" key="1">
    <source>
        <dbReference type="EnsemblMetazoa" id="AMIN005895-PA"/>
    </source>
</evidence>
<dbReference type="Proteomes" id="UP000075920">
    <property type="component" value="Unassembled WGS sequence"/>
</dbReference>
<keyword evidence="2" id="KW-1185">Reference proteome</keyword>
<accession>A0A182W6C9</accession>
<dbReference type="VEuPathDB" id="VectorBase:AMIN005895"/>
<sequence>MLLVHRSTQMVACPLPGLQLCSLCLSHRHSLVHPLRSFLWYCAIDPFVRFCKYRNSTDTLLDDCSNVVAAEVADRWEGLTEHIVRCLKSPNNLLRSSMAEY</sequence>
<evidence type="ECO:0000313" key="2">
    <source>
        <dbReference type="Proteomes" id="UP000075920"/>
    </source>
</evidence>
<reference evidence="1" key="2">
    <citation type="submission" date="2020-05" db="UniProtKB">
        <authorList>
            <consortium name="EnsemblMetazoa"/>
        </authorList>
    </citation>
    <scope>IDENTIFICATION</scope>
    <source>
        <strain evidence="1">MINIMUS1</strain>
    </source>
</reference>
<protein>
    <submittedName>
        <fullName evidence="1">Uncharacterized protein</fullName>
    </submittedName>
</protein>
<organism evidence="1 2">
    <name type="scientific">Anopheles minimus</name>
    <dbReference type="NCBI Taxonomy" id="112268"/>
    <lineage>
        <taxon>Eukaryota</taxon>
        <taxon>Metazoa</taxon>
        <taxon>Ecdysozoa</taxon>
        <taxon>Arthropoda</taxon>
        <taxon>Hexapoda</taxon>
        <taxon>Insecta</taxon>
        <taxon>Pterygota</taxon>
        <taxon>Neoptera</taxon>
        <taxon>Endopterygota</taxon>
        <taxon>Diptera</taxon>
        <taxon>Nematocera</taxon>
        <taxon>Culicoidea</taxon>
        <taxon>Culicidae</taxon>
        <taxon>Anophelinae</taxon>
        <taxon>Anopheles</taxon>
    </lineage>
</organism>
<dbReference type="AlphaFoldDB" id="A0A182W6C9"/>
<reference evidence="2" key="1">
    <citation type="submission" date="2013-03" db="EMBL/GenBank/DDBJ databases">
        <title>The Genome Sequence of Anopheles minimus MINIMUS1.</title>
        <authorList>
            <consortium name="The Broad Institute Genomics Platform"/>
            <person name="Neafsey D.E."/>
            <person name="Walton C."/>
            <person name="Walker B."/>
            <person name="Young S.K."/>
            <person name="Zeng Q."/>
            <person name="Gargeya S."/>
            <person name="Fitzgerald M."/>
            <person name="Haas B."/>
            <person name="Abouelleil A."/>
            <person name="Allen A.W."/>
            <person name="Alvarado L."/>
            <person name="Arachchi H.M."/>
            <person name="Berlin A.M."/>
            <person name="Chapman S.B."/>
            <person name="Gainer-Dewar J."/>
            <person name="Goldberg J."/>
            <person name="Griggs A."/>
            <person name="Gujja S."/>
            <person name="Hansen M."/>
            <person name="Howarth C."/>
            <person name="Imamovic A."/>
            <person name="Ireland A."/>
            <person name="Larimer J."/>
            <person name="McCowan C."/>
            <person name="Murphy C."/>
            <person name="Pearson M."/>
            <person name="Poon T.W."/>
            <person name="Priest M."/>
            <person name="Roberts A."/>
            <person name="Saif S."/>
            <person name="Shea T."/>
            <person name="Sisk P."/>
            <person name="Sykes S."/>
            <person name="Wortman J."/>
            <person name="Nusbaum C."/>
            <person name="Birren B."/>
        </authorList>
    </citation>
    <scope>NUCLEOTIDE SEQUENCE [LARGE SCALE GENOMIC DNA]</scope>
    <source>
        <strain evidence="2">MINIMUS1</strain>
    </source>
</reference>